<comment type="caution">
    <text evidence="2">The sequence shown here is derived from an EMBL/GenBank/DDBJ whole genome shotgun (WGS) entry which is preliminary data.</text>
</comment>
<protein>
    <submittedName>
        <fullName evidence="2">Uncharacterized protein</fullName>
    </submittedName>
</protein>
<dbReference type="AlphaFoldDB" id="A0AAV7WWT3"/>
<evidence type="ECO:0000313" key="2">
    <source>
        <dbReference type="EMBL" id="KAJ1218390.1"/>
    </source>
</evidence>
<evidence type="ECO:0000256" key="1">
    <source>
        <dbReference type="SAM" id="MobiDB-lite"/>
    </source>
</evidence>
<evidence type="ECO:0000313" key="3">
    <source>
        <dbReference type="Proteomes" id="UP001066276"/>
    </source>
</evidence>
<accession>A0AAV7WWT3</accession>
<dbReference type="EMBL" id="JANPWB010000001">
    <property type="protein sequence ID" value="KAJ1218390.1"/>
    <property type="molecule type" value="Genomic_DNA"/>
</dbReference>
<keyword evidence="3" id="KW-1185">Reference proteome</keyword>
<feature type="region of interest" description="Disordered" evidence="1">
    <location>
        <begin position="1"/>
        <end position="20"/>
    </location>
</feature>
<proteinExistence type="predicted"/>
<gene>
    <name evidence="2" type="ORF">NDU88_005970</name>
</gene>
<name>A0AAV7WWT3_PLEWA</name>
<dbReference type="Proteomes" id="UP001066276">
    <property type="component" value="Chromosome 1_1"/>
</dbReference>
<feature type="compositionally biased region" description="Basic and acidic residues" evidence="1">
    <location>
        <begin position="1"/>
        <end position="14"/>
    </location>
</feature>
<organism evidence="2 3">
    <name type="scientific">Pleurodeles waltl</name>
    <name type="common">Iberian ribbed newt</name>
    <dbReference type="NCBI Taxonomy" id="8319"/>
    <lineage>
        <taxon>Eukaryota</taxon>
        <taxon>Metazoa</taxon>
        <taxon>Chordata</taxon>
        <taxon>Craniata</taxon>
        <taxon>Vertebrata</taxon>
        <taxon>Euteleostomi</taxon>
        <taxon>Amphibia</taxon>
        <taxon>Batrachia</taxon>
        <taxon>Caudata</taxon>
        <taxon>Salamandroidea</taxon>
        <taxon>Salamandridae</taxon>
        <taxon>Pleurodelinae</taxon>
        <taxon>Pleurodeles</taxon>
    </lineage>
</organism>
<sequence length="268" mass="28963">MGDMGRRNAKDPGDGHSGAATLVPYLHKRHLGDQGGQSQEGVRAPMGRSASELAVDCGMPAAKARATPPSGVCFGKMWGTKGVDPARESGRANPSWRKRRCTCGGKRTFSLAGPVLKQLGNLNSAGMGKDKAAKVIGTRAITQYTTPRQSTRRLTLRVGKNEGDLPGSDTVEATRADLMNTIQGLHSALEQQVETIPPDVLPTMPLRWETDHFRYLGVMVAHTSQCRNQLNIESVISGLESSMRFWNSLPLSIMGRVASMPVYFAKFA</sequence>
<reference evidence="2" key="1">
    <citation type="journal article" date="2022" name="bioRxiv">
        <title>Sequencing and chromosome-scale assembly of the giantPleurodeles waltlgenome.</title>
        <authorList>
            <person name="Brown T."/>
            <person name="Elewa A."/>
            <person name="Iarovenko S."/>
            <person name="Subramanian E."/>
            <person name="Araus A.J."/>
            <person name="Petzold A."/>
            <person name="Susuki M."/>
            <person name="Suzuki K.-i.T."/>
            <person name="Hayashi T."/>
            <person name="Toyoda A."/>
            <person name="Oliveira C."/>
            <person name="Osipova E."/>
            <person name="Leigh N.D."/>
            <person name="Simon A."/>
            <person name="Yun M.H."/>
        </authorList>
    </citation>
    <scope>NUCLEOTIDE SEQUENCE</scope>
    <source>
        <strain evidence="2">20211129_DDA</strain>
        <tissue evidence="2">Liver</tissue>
    </source>
</reference>